<dbReference type="SMART" id="SM00152">
    <property type="entry name" value="THY"/>
    <property type="match status" value="1"/>
</dbReference>
<comment type="function">
    <text evidence="6">Plays an important role in the organization of the cytoskeleton. Binds to and sequesters actin monomers (G actin) and therefore inhibits actin polymerization.</text>
</comment>
<dbReference type="PANTHER" id="PTHR12021:SF3">
    <property type="entry name" value="THYMOSIN BETA-4-LIKE"/>
    <property type="match status" value="1"/>
</dbReference>
<dbReference type="Pfam" id="PF01290">
    <property type="entry name" value="Thymosin"/>
    <property type="match status" value="1"/>
</dbReference>
<evidence type="ECO:0000256" key="7">
    <source>
        <dbReference type="SAM" id="MobiDB-lite"/>
    </source>
</evidence>
<evidence type="ECO:0000256" key="4">
    <source>
        <dbReference type="ARBA" id="ARBA00023203"/>
    </source>
</evidence>
<evidence type="ECO:0000313" key="8">
    <source>
        <dbReference type="Ensembl" id="ENSAPLP00020024011.1"/>
    </source>
</evidence>
<evidence type="ECO:0000256" key="2">
    <source>
        <dbReference type="ARBA" id="ARBA00009511"/>
    </source>
</evidence>
<comment type="subcellular location">
    <subcellularLocation>
        <location evidence="1">Cytoplasm</location>
        <location evidence="1">Cytoskeleton</location>
    </subcellularLocation>
</comment>
<dbReference type="GO" id="GO:0005737">
    <property type="term" value="C:cytoplasm"/>
    <property type="evidence" value="ECO:0007669"/>
    <property type="project" value="TreeGrafter"/>
</dbReference>
<name>A0A8B9TQV9_ANAPL</name>
<proteinExistence type="inferred from homology"/>
<sequence>MLDYSPANMSDKPDMAEIEKFDKSKLKKTETQEKNPLPSKETIEQEKQAGES</sequence>
<dbReference type="PROSITE" id="PS00500">
    <property type="entry name" value="THYMOSIN_B4"/>
    <property type="match status" value="1"/>
</dbReference>
<dbReference type="GO" id="GO:0005856">
    <property type="term" value="C:cytoskeleton"/>
    <property type="evidence" value="ECO:0007669"/>
    <property type="project" value="UniProtKB-SubCell"/>
</dbReference>
<dbReference type="PANTHER" id="PTHR12021">
    <property type="entry name" value="THYMOSIN BETA"/>
    <property type="match status" value="1"/>
</dbReference>
<dbReference type="GO" id="GO:0030334">
    <property type="term" value="P:regulation of cell migration"/>
    <property type="evidence" value="ECO:0007669"/>
    <property type="project" value="TreeGrafter"/>
</dbReference>
<reference evidence="8" key="3">
    <citation type="submission" date="2025-09" db="UniProtKB">
        <authorList>
            <consortium name="Ensembl"/>
        </authorList>
    </citation>
    <scope>IDENTIFICATION</scope>
</reference>
<dbReference type="Gene3D" id="1.20.5.520">
    <property type="entry name" value="Single helix bin"/>
    <property type="match status" value="1"/>
</dbReference>
<dbReference type="GO" id="GO:0003785">
    <property type="term" value="F:actin monomer binding"/>
    <property type="evidence" value="ECO:0007669"/>
    <property type="project" value="InterPro"/>
</dbReference>
<dbReference type="Ensembl" id="ENSAPLT00020025908.1">
    <property type="protein sequence ID" value="ENSAPLP00020024011.1"/>
    <property type="gene ID" value="ENSAPLG00020016634.1"/>
</dbReference>
<dbReference type="GO" id="GO:0007015">
    <property type="term" value="P:actin filament organization"/>
    <property type="evidence" value="ECO:0007669"/>
    <property type="project" value="InterPro"/>
</dbReference>
<organism evidence="8 9">
    <name type="scientific">Anas platyrhynchos</name>
    <name type="common">Mallard</name>
    <name type="synonym">Anas boschas</name>
    <dbReference type="NCBI Taxonomy" id="8839"/>
    <lineage>
        <taxon>Eukaryota</taxon>
        <taxon>Metazoa</taxon>
        <taxon>Chordata</taxon>
        <taxon>Craniata</taxon>
        <taxon>Vertebrata</taxon>
        <taxon>Euteleostomi</taxon>
        <taxon>Archelosauria</taxon>
        <taxon>Archosauria</taxon>
        <taxon>Dinosauria</taxon>
        <taxon>Saurischia</taxon>
        <taxon>Theropoda</taxon>
        <taxon>Coelurosauria</taxon>
        <taxon>Aves</taxon>
        <taxon>Neognathae</taxon>
        <taxon>Galloanserae</taxon>
        <taxon>Anseriformes</taxon>
        <taxon>Anatidae</taxon>
        <taxon>Anatinae</taxon>
        <taxon>Anas</taxon>
    </lineage>
</organism>
<evidence type="ECO:0008006" key="10">
    <source>
        <dbReference type="Google" id="ProtNLM"/>
    </source>
</evidence>
<evidence type="ECO:0000256" key="3">
    <source>
        <dbReference type="ARBA" id="ARBA00022490"/>
    </source>
</evidence>
<comment type="similarity">
    <text evidence="2">Belongs to the thymosin beta family.</text>
</comment>
<reference evidence="8" key="1">
    <citation type="submission" date="2019-08" db="EMBL/GenBank/DDBJ databases">
        <title>Three high-quality genomes provides insights into domestication of ducks.</title>
        <authorList>
            <person name="Hou Z.C."/>
            <person name="Zhu F."/>
            <person name="Yin Z.T."/>
            <person name="Zhang F."/>
        </authorList>
    </citation>
    <scope>NUCLEOTIDE SEQUENCE [LARGE SCALE GENOMIC DNA]</scope>
</reference>
<dbReference type="PIRSF" id="PIRSF001828">
    <property type="entry name" value="Thymosin_beta"/>
    <property type="match status" value="1"/>
</dbReference>
<dbReference type="InterPro" id="IPR001152">
    <property type="entry name" value="Beta-thymosin"/>
</dbReference>
<dbReference type="InterPro" id="IPR038386">
    <property type="entry name" value="Beta-thymosin_sf"/>
</dbReference>
<evidence type="ECO:0000256" key="6">
    <source>
        <dbReference type="ARBA" id="ARBA00025497"/>
    </source>
</evidence>
<evidence type="ECO:0000256" key="1">
    <source>
        <dbReference type="ARBA" id="ARBA00004245"/>
    </source>
</evidence>
<evidence type="ECO:0000256" key="5">
    <source>
        <dbReference type="ARBA" id="ARBA00023212"/>
    </source>
</evidence>
<dbReference type="CDD" id="cd22059">
    <property type="entry name" value="WH2_BetaT"/>
    <property type="match status" value="1"/>
</dbReference>
<dbReference type="FunFam" id="1.20.5.520:FF:000001">
    <property type="entry name" value="Thymosin beta"/>
    <property type="match status" value="1"/>
</dbReference>
<evidence type="ECO:0000313" key="9">
    <source>
        <dbReference type="Proteomes" id="UP000694400"/>
    </source>
</evidence>
<dbReference type="AlphaFoldDB" id="A0A8B9TQV9"/>
<feature type="compositionally biased region" description="Basic and acidic residues" evidence="7">
    <location>
        <begin position="11"/>
        <end position="33"/>
    </location>
</feature>
<keyword evidence="4" id="KW-0009">Actin-binding</keyword>
<keyword evidence="3" id="KW-0963">Cytoplasm</keyword>
<accession>A0A8B9TQV9</accession>
<feature type="region of interest" description="Disordered" evidence="7">
    <location>
        <begin position="1"/>
        <end position="52"/>
    </location>
</feature>
<reference evidence="8" key="2">
    <citation type="submission" date="2025-08" db="UniProtKB">
        <authorList>
            <consortium name="Ensembl"/>
        </authorList>
    </citation>
    <scope>IDENTIFICATION</scope>
</reference>
<feature type="compositionally biased region" description="Basic and acidic residues" evidence="7">
    <location>
        <begin position="41"/>
        <end position="52"/>
    </location>
</feature>
<dbReference type="Proteomes" id="UP000694400">
    <property type="component" value="Chromosome 1"/>
</dbReference>
<keyword evidence="5" id="KW-0206">Cytoskeleton</keyword>
<protein>
    <recommendedName>
        <fullName evidence="10">Thymosin beta</fullName>
    </recommendedName>
</protein>